<dbReference type="EMBL" id="JABBGJ010000030">
    <property type="protein sequence ID" value="NMM01369.1"/>
    <property type="molecule type" value="Genomic_DNA"/>
</dbReference>
<evidence type="ECO:0000313" key="6">
    <source>
        <dbReference type="Proteomes" id="UP000544134"/>
    </source>
</evidence>
<dbReference type="PANTHER" id="PTHR44688">
    <property type="entry name" value="DNA-BINDING TRANSCRIPTIONAL ACTIVATOR DEVR_DOSR"/>
    <property type="match status" value="1"/>
</dbReference>
<evidence type="ECO:0000313" key="5">
    <source>
        <dbReference type="EMBL" id="NMM01369.1"/>
    </source>
</evidence>
<dbReference type="Gene3D" id="1.10.10.10">
    <property type="entry name" value="Winged helix-like DNA-binding domain superfamily/Winged helix DNA-binding domain"/>
    <property type="match status" value="1"/>
</dbReference>
<dbReference type="Proteomes" id="UP000544134">
    <property type="component" value="Unassembled WGS sequence"/>
</dbReference>
<dbReference type="PRINTS" id="PR00038">
    <property type="entry name" value="HTHLUXR"/>
</dbReference>
<evidence type="ECO:0000259" key="4">
    <source>
        <dbReference type="PROSITE" id="PS50043"/>
    </source>
</evidence>
<dbReference type="InterPro" id="IPR000792">
    <property type="entry name" value="Tscrpt_reg_LuxR_C"/>
</dbReference>
<protein>
    <submittedName>
        <fullName evidence="5">Helix-turn-helix transcriptional regulator</fullName>
    </submittedName>
</protein>
<sequence>MPHTRPHAPYRQAGGASVTVTADTKRVIDQWGEMPPAIALDDYAGAPVEQRSADFEGTFSGNGTAARGLSLFLLDLYALANRTGIGEFEHGFFRLLSQHLPFDAGWTGVTTHTANGPVMHNSFVYGLPGEFFTDWQRVRDCDPLALGSMNRYGRALEVSIVAPGIDPRFRNWAIKYGLAQLMVVSALDHRFGLATFLSVYRRALDKPFSAADAQTLEDVIPHLSAALTISRSFQLTRERGEGVSTPARAICDGYGAVHQADKAFETILRSEWPGYQNQHLPAPLIAHLHADTGQPYIGETVTVSCSPVVGLFQLEARQRSPLDRLSPRELSAIKLYGDGLSHKEVAQRMGISPTTVRHYLRCAYKKLGMHDKSQIPWLLGLRESAATNAPAPDQDD</sequence>
<dbReference type="PANTHER" id="PTHR44688:SF16">
    <property type="entry name" value="DNA-BINDING TRANSCRIPTIONAL ACTIVATOR DEVR_DOSR"/>
    <property type="match status" value="1"/>
</dbReference>
<gene>
    <name evidence="5" type="ORF">HHL24_25930</name>
</gene>
<dbReference type="PROSITE" id="PS50043">
    <property type="entry name" value="HTH_LUXR_2"/>
    <property type="match status" value="1"/>
</dbReference>
<evidence type="ECO:0000256" key="3">
    <source>
        <dbReference type="ARBA" id="ARBA00023163"/>
    </source>
</evidence>
<comment type="caution">
    <text evidence="5">The sequence shown here is derived from an EMBL/GenBank/DDBJ whole genome shotgun (WGS) entry which is preliminary data.</text>
</comment>
<keyword evidence="3" id="KW-0804">Transcription</keyword>
<evidence type="ECO:0000256" key="2">
    <source>
        <dbReference type="ARBA" id="ARBA00023125"/>
    </source>
</evidence>
<dbReference type="InterPro" id="IPR016032">
    <property type="entry name" value="Sig_transdc_resp-reg_C-effctor"/>
</dbReference>
<proteinExistence type="predicted"/>
<reference evidence="5 6" key="1">
    <citation type="submission" date="2020-04" db="EMBL/GenBank/DDBJ databases">
        <title>Paraburkholderia sp. RP-4-7 isolated from soil.</title>
        <authorList>
            <person name="Dahal R.H."/>
        </authorList>
    </citation>
    <scope>NUCLEOTIDE SEQUENCE [LARGE SCALE GENOMIC DNA]</scope>
    <source>
        <strain evidence="5 6">RP-4-7</strain>
    </source>
</reference>
<name>A0A848IMG0_9BURK</name>
<feature type="domain" description="HTH luxR-type" evidence="4">
    <location>
        <begin position="318"/>
        <end position="383"/>
    </location>
</feature>
<organism evidence="5 6">
    <name type="scientific">Paraburkholderia polaris</name>
    <dbReference type="NCBI Taxonomy" id="2728848"/>
    <lineage>
        <taxon>Bacteria</taxon>
        <taxon>Pseudomonadati</taxon>
        <taxon>Pseudomonadota</taxon>
        <taxon>Betaproteobacteria</taxon>
        <taxon>Burkholderiales</taxon>
        <taxon>Burkholderiaceae</taxon>
        <taxon>Paraburkholderia</taxon>
    </lineage>
</organism>
<dbReference type="CDD" id="cd06170">
    <property type="entry name" value="LuxR_C_like"/>
    <property type="match status" value="1"/>
</dbReference>
<accession>A0A848IMG0</accession>
<dbReference type="AlphaFoldDB" id="A0A848IMG0"/>
<keyword evidence="6" id="KW-1185">Reference proteome</keyword>
<dbReference type="GO" id="GO:0003677">
    <property type="term" value="F:DNA binding"/>
    <property type="evidence" value="ECO:0007669"/>
    <property type="project" value="UniProtKB-KW"/>
</dbReference>
<dbReference type="SMART" id="SM00421">
    <property type="entry name" value="HTH_LUXR"/>
    <property type="match status" value="1"/>
</dbReference>
<evidence type="ECO:0000256" key="1">
    <source>
        <dbReference type="ARBA" id="ARBA00023015"/>
    </source>
</evidence>
<keyword evidence="1" id="KW-0805">Transcription regulation</keyword>
<dbReference type="Pfam" id="PF00196">
    <property type="entry name" value="GerE"/>
    <property type="match status" value="1"/>
</dbReference>
<dbReference type="GO" id="GO:0006355">
    <property type="term" value="P:regulation of DNA-templated transcription"/>
    <property type="evidence" value="ECO:0007669"/>
    <property type="project" value="InterPro"/>
</dbReference>
<dbReference type="InterPro" id="IPR036388">
    <property type="entry name" value="WH-like_DNA-bd_sf"/>
</dbReference>
<dbReference type="SUPFAM" id="SSF46894">
    <property type="entry name" value="C-terminal effector domain of the bipartite response regulators"/>
    <property type="match status" value="1"/>
</dbReference>
<keyword evidence="2" id="KW-0238">DNA-binding</keyword>